<gene>
    <name evidence="2" type="ORF">NIES267_28190</name>
</gene>
<feature type="compositionally biased region" description="Polar residues" evidence="1">
    <location>
        <begin position="118"/>
        <end position="144"/>
    </location>
</feature>
<evidence type="ECO:0000313" key="3">
    <source>
        <dbReference type="Proteomes" id="UP000218418"/>
    </source>
</evidence>
<proteinExistence type="predicted"/>
<dbReference type="EMBL" id="AP018227">
    <property type="protein sequence ID" value="BAY83332.1"/>
    <property type="molecule type" value="Genomic_DNA"/>
</dbReference>
<dbReference type="AlphaFoldDB" id="A0A1Z4LQ00"/>
<sequence>MYTQAARLTRNQVQRLLGGVMLCLTLSLTVACQQTDKKSSNNSQEETVQSANPKNSQGIPALPQRRPGEITVNLPTPFPSVETQVTPPSVARVPQNPSVPQTPVQKEPENSIPKALTQKLSPQAANPQNIPEAQPQVENRTTPSSPKPVVQALRKAAKDPGRKIAAASNTNVYRSRRLGVNFKYPKGFVIKEPQDNSNSSSSNVLELWSLKDYQAIESGKFKNTFTPGNMSISVENNPQGLSLVQWVTNNDELGDIIPESYDTHIVAGQEAMSFRTDGLYNFQNLVLPTSDRKKVILISFAQGDRSYQQVFEQVVSTLQVN</sequence>
<feature type="region of interest" description="Disordered" evidence="1">
    <location>
        <begin position="35"/>
        <end position="148"/>
    </location>
</feature>
<accession>A0A1Z4LQ00</accession>
<name>A0A1Z4LQ00_9CYAN</name>
<reference evidence="2 3" key="1">
    <citation type="submission" date="2017-06" db="EMBL/GenBank/DDBJ databases">
        <title>Genome sequencing of cyanobaciteial culture collection at National Institute for Environmental Studies (NIES).</title>
        <authorList>
            <person name="Hirose Y."/>
            <person name="Shimura Y."/>
            <person name="Fujisawa T."/>
            <person name="Nakamura Y."/>
            <person name="Kawachi M."/>
        </authorList>
    </citation>
    <scope>NUCLEOTIDE SEQUENCE [LARGE SCALE GENOMIC DNA]</scope>
    <source>
        <strain evidence="2 3">NIES-267</strain>
    </source>
</reference>
<dbReference type="Proteomes" id="UP000218418">
    <property type="component" value="Chromosome"/>
</dbReference>
<dbReference type="PROSITE" id="PS51257">
    <property type="entry name" value="PROKAR_LIPOPROTEIN"/>
    <property type="match status" value="1"/>
</dbReference>
<dbReference type="OrthoDB" id="532747at2"/>
<feature type="compositionally biased region" description="Polar residues" evidence="1">
    <location>
        <begin position="95"/>
        <end position="104"/>
    </location>
</feature>
<keyword evidence="3" id="KW-1185">Reference proteome</keyword>
<protein>
    <submittedName>
        <fullName evidence="2">Uncharacterized protein</fullName>
    </submittedName>
</protein>
<evidence type="ECO:0000256" key="1">
    <source>
        <dbReference type="SAM" id="MobiDB-lite"/>
    </source>
</evidence>
<organism evidence="2 3">
    <name type="scientific">Calothrix parasitica NIES-267</name>
    <dbReference type="NCBI Taxonomy" id="1973488"/>
    <lineage>
        <taxon>Bacteria</taxon>
        <taxon>Bacillati</taxon>
        <taxon>Cyanobacteriota</taxon>
        <taxon>Cyanophyceae</taxon>
        <taxon>Nostocales</taxon>
        <taxon>Calotrichaceae</taxon>
        <taxon>Calothrix</taxon>
    </lineage>
</organism>
<evidence type="ECO:0000313" key="2">
    <source>
        <dbReference type="EMBL" id="BAY83332.1"/>
    </source>
</evidence>
<feature type="compositionally biased region" description="Polar residues" evidence="1">
    <location>
        <begin position="35"/>
        <end position="58"/>
    </location>
</feature>